<keyword evidence="2" id="KW-1185">Reference proteome</keyword>
<evidence type="ECO:0000313" key="1">
    <source>
        <dbReference type="EMBL" id="KAH0892829.1"/>
    </source>
</evidence>
<evidence type="ECO:0000313" key="2">
    <source>
        <dbReference type="Proteomes" id="UP000824890"/>
    </source>
</evidence>
<organism evidence="1 2">
    <name type="scientific">Brassica napus</name>
    <name type="common">Rape</name>
    <dbReference type="NCBI Taxonomy" id="3708"/>
    <lineage>
        <taxon>Eukaryota</taxon>
        <taxon>Viridiplantae</taxon>
        <taxon>Streptophyta</taxon>
        <taxon>Embryophyta</taxon>
        <taxon>Tracheophyta</taxon>
        <taxon>Spermatophyta</taxon>
        <taxon>Magnoliopsida</taxon>
        <taxon>eudicotyledons</taxon>
        <taxon>Gunneridae</taxon>
        <taxon>Pentapetalae</taxon>
        <taxon>rosids</taxon>
        <taxon>malvids</taxon>
        <taxon>Brassicales</taxon>
        <taxon>Brassicaceae</taxon>
        <taxon>Brassiceae</taxon>
        <taxon>Brassica</taxon>
    </lineage>
</organism>
<gene>
    <name evidence="1" type="ORF">HID58_055258</name>
</gene>
<accession>A0ABQ8AJS3</accession>
<protein>
    <submittedName>
        <fullName evidence="1">Uncharacterized protein</fullName>
    </submittedName>
</protein>
<dbReference type="Proteomes" id="UP000824890">
    <property type="component" value="Unassembled WGS sequence"/>
</dbReference>
<name>A0ABQ8AJS3_BRANA</name>
<reference evidence="1 2" key="1">
    <citation type="submission" date="2021-05" db="EMBL/GenBank/DDBJ databases">
        <title>Genome Assembly of Synthetic Allotetraploid Brassica napus Reveals Homoeologous Exchanges between Subgenomes.</title>
        <authorList>
            <person name="Davis J.T."/>
        </authorList>
    </citation>
    <scope>NUCLEOTIDE SEQUENCE [LARGE SCALE GENOMIC DNA]</scope>
    <source>
        <strain evidence="2">cv. Da-Ae</strain>
        <tissue evidence="1">Seedling</tissue>
    </source>
</reference>
<feature type="non-terminal residue" evidence="1">
    <location>
        <position position="159"/>
    </location>
</feature>
<proteinExistence type="predicted"/>
<sequence length="159" mass="17855">MEQTLVDAISKINQRAVAQEPGCPLPYISHTVITKGTCLHHSPMSVPKTNINRIHTITKIYHHPHQSHGGGHNQEHMNLPRNFNGLGGFVRPSPPLLVPKFMLNICQLNHFINLWILQNIDFVFYFMSFFSDAYVSLLRLSTTDDVSSSLHALHGASSC</sequence>
<dbReference type="EMBL" id="JAGKQM010000013">
    <property type="protein sequence ID" value="KAH0892829.1"/>
    <property type="molecule type" value="Genomic_DNA"/>
</dbReference>
<comment type="caution">
    <text evidence="1">The sequence shown here is derived from an EMBL/GenBank/DDBJ whole genome shotgun (WGS) entry which is preliminary data.</text>
</comment>